<evidence type="ECO:0000313" key="1">
    <source>
        <dbReference type="EMBL" id="MBZ2166715.1"/>
    </source>
</evidence>
<gene>
    <name evidence="1" type="ORF">K8N75_11775</name>
</gene>
<dbReference type="AlphaFoldDB" id="A0A8T5V4X0"/>
<comment type="caution">
    <text evidence="1">The sequence shown here is derived from an EMBL/GenBank/DDBJ whole genome shotgun (WGS) entry which is preliminary data.</text>
</comment>
<name>A0A8T5V4X0_9EURY</name>
<dbReference type="EMBL" id="JAIOUQ010000014">
    <property type="protein sequence ID" value="MBZ2166715.1"/>
    <property type="molecule type" value="Genomic_DNA"/>
</dbReference>
<evidence type="ECO:0000313" key="2">
    <source>
        <dbReference type="Proteomes" id="UP000825933"/>
    </source>
</evidence>
<accession>A0A8T5V4X0</accession>
<keyword evidence="2" id="KW-1185">Reference proteome</keyword>
<reference evidence="2" key="1">
    <citation type="journal article" date="2022" name="Microbiol. Resour. Announc.">
        <title>Draft Genome Sequence of a Methanogenic Archaeon from West Spitsbergen Permafrost.</title>
        <authorList>
            <person name="Trubitsyn V."/>
            <person name="Rivkina E."/>
            <person name="Shcherbakova V."/>
        </authorList>
    </citation>
    <scope>NUCLEOTIDE SEQUENCE [LARGE SCALE GENOMIC DNA]</scope>
    <source>
        <strain evidence="2">VT</strain>
    </source>
</reference>
<protein>
    <submittedName>
        <fullName evidence="1">Uncharacterized protein</fullName>
    </submittedName>
</protein>
<organism evidence="1 2">
    <name type="scientific">Methanobacterium spitsbergense</name>
    <dbReference type="NCBI Taxonomy" id="2874285"/>
    <lineage>
        <taxon>Archaea</taxon>
        <taxon>Methanobacteriati</taxon>
        <taxon>Methanobacteriota</taxon>
        <taxon>Methanomada group</taxon>
        <taxon>Methanobacteria</taxon>
        <taxon>Methanobacteriales</taxon>
        <taxon>Methanobacteriaceae</taxon>
        <taxon>Methanobacterium</taxon>
    </lineage>
</organism>
<dbReference type="Proteomes" id="UP000825933">
    <property type="component" value="Unassembled WGS sequence"/>
</dbReference>
<proteinExistence type="predicted"/>
<dbReference type="RefSeq" id="WP_223792259.1">
    <property type="nucleotide sequence ID" value="NZ_JAIOUQ010000014.1"/>
</dbReference>
<sequence length="58" mass="6268">MAATSVDGTIPSAAVTISDVRDNQISGEDGSVLQFDPDEVRETYGSNRIKQLKTIQNK</sequence>